<keyword evidence="7" id="KW-1185">Reference proteome</keyword>
<dbReference type="SUPFAM" id="SSF46785">
    <property type="entry name" value="Winged helix' DNA-binding domain"/>
    <property type="match status" value="1"/>
</dbReference>
<organism evidence="6 7">
    <name type="scientific">Actinocatenispora comari</name>
    <dbReference type="NCBI Taxonomy" id="2807577"/>
    <lineage>
        <taxon>Bacteria</taxon>
        <taxon>Bacillati</taxon>
        <taxon>Actinomycetota</taxon>
        <taxon>Actinomycetes</taxon>
        <taxon>Micromonosporales</taxon>
        <taxon>Micromonosporaceae</taxon>
        <taxon>Actinocatenispora</taxon>
    </lineage>
</organism>
<evidence type="ECO:0000259" key="5">
    <source>
        <dbReference type="PROSITE" id="PS50931"/>
    </source>
</evidence>
<keyword evidence="4" id="KW-0804">Transcription</keyword>
<reference evidence="7" key="1">
    <citation type="journal article" date="2021" name="Int. J. Syst. Evol. Microbiol.">
        <title>Actinocatenispora comari sp. nov., an endophytic actinomycete isolated from aerial parts of Comarum salesowianum.</title>
        <authorList>
            <person name="Oyunbileg N."/>
            <person name="Iizaka Y."/>
            <person name="Hamada M."/>
            <person name="Davaapurev B.O."/>
            <person name="Fukumoto A."/>
            <person name="Tsetseg B."/>
            <person name="Kato F."/>
            <person name="Tamura T."/>
            <person name="Batkhuu J."/>
            <person name="Anzai Y."/>
        </authorList>
    </citation>
    <scope>NUCLEOTIDE SEQUENCE [LARGE SCALE GENOMIC DNA]</scope>
    <source>
        <strain evidence="7">NUM-2625</strain>
    </source>
</reference>
<dbReference type="PANTHER" id="PTHR30346">
    <property type="entry name" value="TRANSCRIPTIONAL DUAL REGULATOR HCAR-RELATED"/>
    <property type="match status" value="1"/>
</dbReference>
<comment type="caution">
    <text evidence="6">The sequence shown here is derived from an EMBL/GenBank/DDBJ whole genome shotgun (WGS) entry which is preliminary data.</text>
</comment>
<dbReference type="Gene3D" id="1.10.10.10">
    <property type="entry name" value="Winged helix-like DNA-binding domain superfamily/Winged helix DNA-binding domain"/>
    <property type="match status" value="1"/>
</dbReference>
<dbReference type="SUPFAM" id="SSF53850">
    <property type="entry name" value="Periplasmic binding protein-like II"/>
    <property type="match status" value="1"/>
</dbReference>
<feature type="domain" description="HTH lysR-type" evidence="5">
    <location>
        <begin position="2"/>
        <end position="59"/>
    </location>
</feature>
<dbReference type="Proteomes" id="UP000614996">
    <property type="component" value="Unassembled WGS sequence"/>
</dbReference>
<comment type="similarity">
    <text evidence="1">Belongs to the LysR transcriptional regulatory family.</text>
</comment>
<keyword evidence="2" id="KW-0805">Transcription regulation</keyword>
<evidence type="ECO:0000256" key="1">
    <source>
        <dbReference type="ARBA" id="ARBA00009437"/>
    </source>
</evidence>
<evidence type="ECO:0000256" key="3">
    <source>
        <dbReference type="ARBA" id="ARBA00023125"/>
    </source>
</evidence>
<dbReference type="AlphaFoldDB" id="A0A8J4ELD4"/>
<dbReference type="Gene3D" id="3.40.190.10">
    <property type="entry name" value="Periplasmic binding protein-like II"/>
    <property type="match status" value="2"/>
</dbReference>
<dbReference type="InterPro" id="IPR005119">
    <property type="entry name" value="LysR_subst-bd"/>
</dbReference>
<accession>A0A8J4ELD4</accession>
<dbReference type="CDD" id="cd08423">
    <property type="entry name" value="PBP2_LTTR_like_6"/>
    <property type="match status" value="1"/>
</dbReference>
<protein>
    <submittedName>
        <fullName evidence="6">LysR family transcriptional regulator</fullName>
    </submittedName>
</protein>
<dbReference type="GO" id="GO:0003700">
    <property type="term" value="F:DNA-binding transcription factor activity"/>
    <property type="evidence" value="ECO:0007669"/>
    <property type="project" value="InterPro"/>
</dbReference>
<dbReference type="InterPro" id="IPR000847">
    <property type="entry name" value="LysR_HTH_N"/>
</dbReference>
<dbReference type="Pfam" id="PF03466">
    <property type="entry name" value="LysR_substrate"/>
    <property type="match status" value="1"/>
</dbReference>
<dbReference type="InterPro" id="IPR036390">
    <property type="entry name" value="WH_DNA-bd_sf"/>
</dbReference>
<dbReference type="PROSITE" id="PS50931">
    <property type="entry name" value="HTH_LYSR"/>
    <property type="match status" value="1"/>
</dbReference>
<evidence type="ECO:0000313" key="7">
    <source>
        <dbReference type="Proteomes" id="UP000614996"/>
    </source>
</evidence>
<dbReference type="EMBL" id="BOPO01000064">
    <property type="protein sequence ID" value="GIL28386.1"/>
    <property type="molecule type" value="Genomic_DNA"/>
</dbReference>
<dbReference type="Pfam" id="PF00126">
    <property type="entry name" value="HTH_1"/>
    <property type="match status" value="1"/>
</dbReference>
<dbReference type="GO" id="GO:0032993">
    <property type="term" value="C:protein-DNA complex"/>
    <property type="evidence" value="ECO:0007669"/>
    <property type="project" value="TreeGrafter"/>
</dbReference>
<dbReference type="InterPro" id="IPR036388">
    <property type="entry name" value="WH-like_DNA-bd_sf"/>
</dbReference>
<name>A0A8J4ELD4_9ACTN</name>
<evidence type="ECO:0000256" key="4">
    <source>
        <dbReference type="ARBA" id="ARBA00023163"/>
    </source>
</evidence>
<evidence type="ECO:0000313" key="6">
    <source>
        <dbReference type="EMBL" id="GIL28386.1"/>
    </source>
</evidence>
<sequence>MMSLERLHTLHAVATYGSVTAAADTLHLTASAVSQQLAKLERETGHKLLEPQGRGVRLTGAAQLLVEHAGRILSLVEEAQADLEAHRDQVIGHVTIAVFATAARGIMPRLLRAAREQYPRLRVELLEIDMDDSLPLLARGDLDAALYGDWVNSPLALPDGLSGEHLLDDPIDLVLPADHPMADRAQVSLAELAGADWIAWTKGSICYDWLRQTLRGAGVEPRIAHTAEEHQTQLALVAAGLGAAVIPRMGRDPVPAGVRVVAVAPTLRRRCYVAWRTGTERRPALRGLLDLLRTHARAA</sequence>
<dbReference type="PANTHER" id="PTHR30346:SF29">
    <property type="entry name" value="LYSR SUBSTRATE-BINDING"/>
    <property type="match status" value="1"/>
</dbReference>
<evidence type="ECO:0000256" key="2">
    <source>
        <dbReference type="ARBA" id="ARBA00023015"/>
    </source>
</evidence>
<keyword evidence="3" id="KW-0238">DNA-binding</keyword>
<gene>
    <name evidence="6" type="ORF">NUM_36400</name>
</gene>
<dbReference type="RefSeq" id="WP_207126107.1">
    <property type="nucleotide sequence ID" value="NZ_BOPO01000064.1"/>
</dbReference>
<dbReference type="GO" id="GO:0003677">
    <property type="term" value="F:DNA binding"/>
    <property type="evidence" value="ECO:0007669"/>
    <property type="project" value="UniProtKB-KW"/>
</dbReference>
<proteinExistence type="inferred from homology"/>